<accession>A0A5N8V4Y7</accession>
<reference evidence="1 2" key="1">
    <citation type="submission" date="2019-07" db="EMBL/GenBank/DDBJ databases">
        <title>New species of Amycolatopsis and Streptomyces.</title>
        <authorList>
            <person name="Duangmal K."/>
            <person name="Teo W.F.A."/>
            <person name="Lipun K."/>
        </authorList>
    </citation>
    <scope>NUCLEOTIDE SEQUENCE [LARGE SCALE GENOMIC DNA]</scope>
    <source>
        <strain evidence="1 2">NBRC 109810</strain>
    </source>
</reference>
<comment type="caution">
    <text evidence="1">The sequence shown here is derived from an EMBL/GenBank/DDBJ whole genome shotgun (WGS) entry which is preliminary data.</text>
</comment>
<dbReference type="Proteomes" id="UP000325849">
    <property type="component" value="Unassembled WGS sequence"/>
</dbReference>
<gene>
    <name evidence="1" type="ORF">FNH09_02150</name>
</gene>
<sequence length="440" mass="46627">MRITSTADGRGRITAPLAITVLATSALLLTACGNGGGSSNASGSDGKITLTVADYGQFGYKEAGLFAKYHELHPNITVKEEVTANEQDYYPKLLQQLNTGSGLADVTGIEVGRIKEVVDTQAGKFADLSKTINVADWVPWKEKQATAKDGTVIGAGTDIGPMSLCYRKDLFQKAGLPTERDAVAKAVAGGWEDYLKLGEKYKKSAPSDTYFMDSASAMFNAVVSSGSQQYYDAKGDAIYKNSPAVKQGWDLAAEAASKKLTQGLPQFTDAWTAALRKGTVATVACPAWMAGQISTNSGDAYKGKWDIAHAPGSTAANWGGSFLSVPKNGQHVKEAADLVKWLTAPEQQAAVFKAIGVFPSNQGAYQLTDVKDAKLPYFNDAPIGQIYAEEAKAIPQAVLGAKDGVIKDTISTQINNMEQRGTKSADAWKAATETIDKAIG</sequence>
<dbReference type="Gene3D" id="3.40.190.10">
    <property type="entry name" value="Periplasmic binding protein-like II"/>
    <property type="match status" value="1"/>
</dbReference>
<dbReference type="AlphaFoldDB" id="A0A5N8V4Y7"/>
<dbReference type="InterPro" id="IPR006059">
    <property type="entry name" value="SBP"/>
</dbReference>
<dbReference type="InterPro" id="IPR050490">
    <property type="entry name" value="Bact_solute-bd_prot1"/>
</dbReference>
<evidence type="ECO:0000313" key="2">
    <source>
        <dbReference type="Proteomes" id="UP000325849"/>
    </source>
</evidence>
<dbReference type="Pfam" id="PF13416">
    <property type="entry name" value="SBP_bac_8"/>
    <property type="match status" value="1"/>
</dbReference>
<protein>
    <submittedName>
        <fullName evidence="1">Extracellular solute-binding protein</fullName>
    </submittedName>
</protein>
<dbReference type="RefSeq" id="WP_152884472.1">
    <property type="nucleotide sequence ID" value="NZ_VJZD01000004.1"/>
</dbReference>
<proteinExistence type="predicted"/>
<name>A0A5N8V4Y7_9ACTN</name>
<keyword evidence="2" id="KW-1185">Reference proteome</keyword>
<dbReference type="SUPFAM" id="SSF53850">
    <property type="entry name" value="Periplasmic binding protein-like II"/>
    <property type="match status" value="1"/>
</dbReference>
<evidence type="ECO:0000313" key="1">
    <source>
        <dbReference type="EMBL" id="MPY30159.1"/>
    </source>
</evidence>
<dbReference type="PANTHER" id="PTHR43649">
    <property type="entry name" value="ARABINOSE-BINDING PROTEIN-RELATED"/>
    <property type="match status" value="1"/>
</dbReference>
<dbReference type="PANTHER" id="PTHR43649:SF32">
    <property type="entry name" value="SUGAR BINDING SECRETED PROTEIN"/>
    <property type="match status" value="1"/>
</dbReference>
<organism evidence="1 2">
    <name type="scientific">Streptomyces adustus</name>
    <dbReference type="NCBI Taxonomy" id="1609272"/>
    <lineage>
        <taxon>Bacteria</taxon>
        <taxon>Bacillati</taxon>
        <taxon>Actinomycetota</taxon>
        <taxon>Actinomycetes</taxon>
        <taxon>Kitasatosporales</taxon>
        <taxon>Streptomycetaceae</taxon>
        <taxon>Streptomyces</taxon>
    </lineage>
</organism>
<dbReference type="OrthoDB" id="3226017at2"/>
<dbReference type="PROSITE" id="PS51257">
    <property type="entry name" value="PROKAR_LIPOPROTEIN"/>
    <property type="match status" value="1"/>
</dbReference>
<dbReference type="EMBL" id="VJZD01000004">
    <property type="protein sequence ID" value="MPY30159.1"/>
    <property type="molecule type" value="Genomic_DNA"/>
</dbReference>